<name>A0ABP8H1T3_9BACT</name>
<sequence length="221" mass="23533">MSEEFDTVSSAFARGWTIYNGTVPRGSGIWQQGGDLTPWFSAFSNGGSNAGFIGVNTYSTSADVADISNWLISPVVTLRNGDTLSFYTRGLLFRASATDSSDYGNTLEVRLSTEGDATSTGNGLATGVFTKQLLTINEPSRRADGSLYYKPNQIAHSNPTLFNPGAYPTNWTRFEVTVNGIAAPTQGRIAFRYFVPGGGLGATAPGSGIAIDKVEYKPATR</sequence>
<dbReference type="EMBL" id="BAABGY010000007">
    <property type="protein sequence ID" value="GAA4332780.1"/>
    <property type="molecule type" value="Genomic_DNA"/>
</dbReference>
<proteinExistence type="predicted"/>
<dbReference type="Proteomes" id="UP001501725">
    <property type="component" value="Unassembled WGS sequence"/>
</dbReference>
<gene>
    <name evidence="1" type="ORF">GCM10023184_25610</name>
</gene>
<comment type="caution">
    <text evidence="1">The sequence shown here is derived from an EMBL/GenBank/DDBJ whole genome shotgun (WGS) entry which is preliminary data.</text>
</comment>
<dbReference type="Gene3D" id="2.60.120.200">
    <property type="match status" value="1"/>
</dbReference>
<evidence type="ECO:0000313" key="1">
    <source>
        <dbReference type="EMBL" id="GAA4332780.1"/>
    </source>
</evidence>
<evidence type="ECO:0000313" key="2">
    <source>
        <dbReference type="Proteomes" id="UP001501725"/>
    </source>
</evidence>
<dbReference type="NCBIfam" id="NF038128">
    <property type="entry name" value="choice_anch_J"/>
    <property type="match status" value="1"/>
</dbReference>
<protein>
    <submittedName>
        <fullName evidence="1">Uncharacterized protein</fullName>
    </submittedName>
</protein>
<keyword evidence="2" id="KW-1185">Reference proteome</keyword>
<organism evidence="1 2">
    <name type="scientific">Flaviaesturariibacter amylovorans</name>
    <dbReference type="NCBI Taxonomy" id="1084520"/>
    <lineage>
        <taxon>Bacteria</taxon>
        <taxon>Pseudomonadati</taxon>
        <taxon>Bacteroidota</taxon>
        <taxon>Chitinophagia</taxon>
        <taxon>Chitinophagales</taxon>
        <taxon>Chitinophagaceae</taxon>
        <taxon>Flaviaestuariibacter</taxon>
    </lineage>
</organism>
<accession>A0ABP8H1T3</accession>
<reference evidence="2" key="1">
    <citation type="journal article" date="2019" name="Int. J. Syst. Evol. Microbiol.">
        <title>The Global Catalogue of Microorganisms (GCM) 10K type strain sequencing project: providing services to taxonomists for standard genome sequencing and annotation.</title>
        <authorList>
            <consortium name="The Broad Institute Genomics Platform"/>
            <consortium name="The Broad Institute Genome Sequencing Center for Infectious Disease"/>
            <person name="Wu L."/>
            <person name="Ma J."/>
        </authorList>
    </citation>
    <scope>NUCLEOTIDE SEQUENCE [LARGE SCALE GENOMIC DNA]</scope>
    <source>
        <strain evidence="2">JCM 17919</strain>
    </source>
</reference>